<evidence type="ECO:0000256" key="12">
    <source>
        <dbReference type="HAMAP-Rule" id="MF_00974"/>
    </source>
</evidence>
<keyword evidence="9" id="KW-0460">Magnesium</keyword>
<feature type="region of interest" description="Disordered" evidence="14">
    <location>
        <begin position="424"/>
        <end position="446"/>
    </location>
</feature>
<evidence type="ECO:0000256" key="2">
    <source>
        <dbReference type="ARBA" id="ARBA00022515"/>
    </source>
</evidence>
<evidence type="ECO:0000256" key="3">
    <source>
        <dbReference type="ARBA" id="ARBA00022679"/>
    </source>
</evidence>
<keyword evidence="3 12" id="KW-0808">Transferase</keyword>
<evidence type="ECO:0000256" key="13">
    <source>
        <dbReference type="PIRNR" id="PIRNR002811"/>
    </source>
</evidence>
<reference evidence="16" key="1">
    <citation type="submission" date="2021-06" db="EMBL/GenBank/DDBJ databases">
        <title>Bradyrhizobium sp. S2-11-2 Genome sequencing.</title>
        <authorList>
            <person name="Jin L."/>
        </authorList>
    </citation>
    <scope>NUCLEOTIDE SEQUENCE</scope>
    <source>
        <strain evidence="16">S2-11-2</strain>
    </source>
</reference>
<keyword evidence="7" id="KW-0863">Zinc-finger</keyword>
<gene>
    <name evidence="12 16" type="primary">dnaG</name>
    <name evidence="16" type="ORF">KMZ68_05605</name>
</gene>
<dbReference type="SMART" id="SM00493">
    <property type="entry name" value="TOPRIM"/>
    <property type="match status" value="1"/>
</dbReference>
<dbReference type="InterPro" id="IPR013264">
    <property type="entry name" value="DNAG_N"/>
</dbReference>
<comment type="cofactor">
    <cofactor evidence="13">
        <name>Zn(2+)</name>
        <dbReference type="ChEBI" id="CHEBI:29105"/>
    </cofactor>
    <text evidence="13">Binds 1 zinc ion per monomer.</text>
</comment>
<dbReference type="Pfam" id="PF13662">
    <property type="entry name" value="Toprim_4"/>
    <property type="match status" value="1"/>
</dbReference>
<evidence type="ECO:0000256" key="5">
    <source>
        <dbReference type="ARBA" id="ARBA00022705"/>
    </source>
</evidence>
<dbReference type="Pfam" id="PF10410">
    <property type="entry name" value="DnaB_bind"/>
    <property type="match status" value="1"/>
</dbReference>
<dbReference type="SUPFAM" id="SSF57783">
    <property type="entry name" value="Zinc beta-ribbon"/>
    <property type="match status" value="1"/>
</dbReference>
<keyword evidence="2 12" id="KW-0639">Primosome</keyword>
<keyword evidence="5 12" id="KW-0235">DNA replication</keyword>
<evidence type="ECO:0000256" key="9">
    <source>
        <dbReference type="ARBA" id="ARBA00022842"/>
    </source>
</evidence>
<feature type="domain" description="Toprim" evidence="15">
    <location>
        <begin position="257"/>
        <end position="339"/>
    </location>
</feature>
<evidence type="ECO:0000313" key="17">
    <source>
        <dbReference type="Proteomes" id="UP000680805"/>
    </source>
</evidence>
<comment type="function">
    <text evidence="12 13">RNA polymerase that catalyzes the synthesis of short RNA molecules used as primers for DNA polymerase during DNA replication.</text>
</comment>
<evidence type="ECO:0000256" key="7">
    <source>
        <dbReference type="ARBA" id="ARBA00022771"/>
    </source>
</evidence>
<dbReference type="GO" id="GO:0008270">
    <property type="term" value="F:zinc ion binding"/>
    <property type="evidence" value="ECO:0007669"/>
    <property type="project" value="UniProtKB-KW"/>
</dbReference>
<dbReference type="EC" id="2.7.7.101" evidence="12"/>
<dbReference type="AlphaFoldDB" id="A0A975RSU4"/>
<sequence length="676" mass="73907">MRFTPQFLDELRARLPVSEVVGRRVKLKKAGREWKGLSPFQQEKSPSFTVNDQKGFYHDFSSGKHGDIISFLMETEGVGFTEAVERLASMAGMPLPAATPDAARHEQRRKTLYDVMELAAKFFADTLASRNGAKARGYLADRAISPAVQLQFRIGYAPGERFALKEFLGSQGIPVEDMVEAGLLVAGDDIPVPYDKFRDRVMFPITDLRNRVIAFGGRALEKDVAAKYMNSPETPLFHKGDNLYNLAPARQATHNGATLVVVEGYVDVIAMVGAGFPASVAPLGTALTENQLALLWKMADEPVLCFDGDKAGQKAAYRAADLALPHLKPGKSLRFALLPEGQDPDDLARSGGRGAIEEVISAARGLADVIWSRELEGGSFATPERRAALEARIGELTNGIRDEVVRRYYRQDLAERLQRTFAPEGGRGGYGKGNFRGGAGNFGGESGRRFQARGSFTPGAAGRFEARGGRGQASAGSQTINRGPYQAASPQLALSPIMRGQRSAISRREALILQSLINHPWLLHDHLEEVAALEMAHPEANKLRAGIIAAFAHDHHQSPEPEEQAEKMRADLEARGFSEVLQRVERAITTQAVWGVRPGAARDDVLATWHQLVSLHRQWHSLLRELKDAELALGNEGGEANLAWLRDIKARLEEVDGTEALIEGFGDSSGRSQRVV</sequence>
<dbReference type="InterPro" id="IPR034151">
    <property type="entry name" value="TOPRIM_DnaG_bac"/>
</dbReference>
<evidence type="ECO:0000256" key="11">
    <source>
        <dbReference type="ARBA" id="ARBA00023163"/>
    </source>
</evidence>
<proteinExistence type="inferred from homology"/>
<dbReference type="RefSeq" id="WP_215614860.1">
    <property type="nucleotide sequence ID" value="NZ_CP076135.1"/>
</dbReference>
<dbReference type="InterPro" id="IPR006295">
    <property type="entry name" value="DNA_primase_DnaG"/>
</dbReference>
<protein>
    <recommendedName>
        <fullName evidence="12 13">DNA primase</fullName>
        <ecNumber evidence="12">2.7.7.101</ecNumber>
    </recommendedName>
</protein>
<evidence type="ECO:0000256" key="14">
    <source>
        <dbReference type="SAM" id="MobiDB-lite"/>
    </source>
</evidence>
<dbReference type="GO" id="GO:0006269">
    <property type="term" value="P:DNA replication, synthesis of primer"/>
    <property type="evidence" value="ECO:0007669"/>
    <property type="project" value="UniProtKB-UniRule"/>
</dbReference>
<dbReference type="InterPro" id="IPR002694">
    <property type="entry name" value="Znf_CHC2"/>
</dbReference>
<dbReference type="PANTHER" id="PTHR30313:SF2">
    <property type="entry name" value="DNA PRIMASE"/>
    <property type="match status" value="1"/>
</dbReference>
<evidence type="ECO:0000256" key="1">
    <source>
        <dbReference type="ARBA" id="ARBA00022478"/>
    </source>
</evidence>
<dbReference type="PANTHER" id="PTHR30313">
    <property type="entry name" value="DNA PRIMASE"/>
    <property type="match status" value="1"/>
</dbReference>
<dbReference type="KEGG" id="bsei:KMZ68_05605"/>
<dbReference type="FunFam" id="3.40.1360.10:FF:000002">
    <property type="entry name" value="DNA primase"/>
    <property type="match status" value="1"/>
</dbReference>
<dbReference type="Gene3D" id="3.90.580.10">
    <property type="entry name" value="Zinc finger, CHC2-type domain"/>
    <property type="match status" value="1"/>
</dbReference>
<keyword evidence="10 12" id="KW-0238">DNA-binding</keyword>
<dbReference type="Gene3D" id="3.90.980.10">
    <property type="entry name" value="DNA primase, catalytic core, N-terminal domain"/>
    <property type="match status" value="1"/>
</dbReference>
<evidence type="ECO:0000313" key="16">
    <source>
        <dbReference type="EMBL" id="QWG19332.1"/>
    </source>
</evidence>
<dbReference type="HAMAP" id="MF_00974">
    <property type="entry name" value="DNA_primase_DnaG"/>
    <property type="match status" value="1"/>
</dbReference>
<dbReference type="GO" id="GO:0000428">
    <property type="term" value="C:DNA-directed RNA polymerase complex"/>
    <property type="evidence" value="ECO:0007669"/>
    <property type="project" value="UniProtKB-KW"/>
</dbReference>
<dbReference type="InterPro" id="IPR036977">
    <property type="entry name" value="DNA_primase_Znf_CHC2"/>
</dbReference>
<accession>A0A975RSU4</accession>
<dbReference type="InterPro" id="IPR050219">
    <property type="entry name" value="DnaG_primase"/>
</dbReference>
<comment type="subunit">
    <text evidence="12">Monomer. Interacts with DnaB.</text>
</comment>
<keyword evidence="6 13" id="KW-0479">Metal-binding</keyword>
<dbReference type="Pfam" id="PF01807">
    <property type="entry name" value="Zn_ribbon_DnaG"/>
    <property type="match status" value="1"/>
</dbReference>
<dbReference type="InterPro" id="IPR037068">
    <property type="entry name" value="DNA_primase_core_N_sf"/>
</dbReference>
<dbReference type="InterPro" id="IPR006171">
    <property type="entry name" value="TOPRIM_dom"/>
</dbReference>
<evidence type="ECO:0000256" key="4">
    <source>
        <dbReference type="ARBA" id="ARBA00022695"/>
    </source>
</evidence>
<dbReference type="GO" id="GO:0003677">
    <property type="term" value="F:DNA binding"/>
    <property type="evidence" value="ECO:0007669"/>
    <property type="project" value="UniProtKB-KW"/>
</dbReference>
<dbReference type="GO" id="GO:0005737">
    <property type="term" value="C:cytoplasm"/>
    <property type="evidence" value="ECO:0007669"/>
    <property type="project" value="TreeGrafter"/>
</dbReference>
<dbReference type="PIRSF" id="PIRSF002811">
    <property type="entry name" value="DnaG"/>
    <property type="match status" value="1"/>
</dbReference>
<keyword evidence="11 12" id="KW-0804">Transcription</keyword>
<dbReference type="FunFam" id="3.90.980.10:FF:000001">
    <property type="entry name" value="DNA primase"/>
    <property type="match status" value="1"/>
</dbReference>
<dbReference type="InterPro" id="IPR019475">
    <property type="entry name" value="DNA_primase_DnaB-bd"/>
</dbReference>
<keyword evidence="4 12" id="KW-0548">Nucleotidyltransferase</keyword>
<dbReference type="PROSITE" id="PS50880">
    <property type="entry name" value="TOPRIM"/>
    <property type="match status" value="1"/>
</dbReference>
<dbReference type="CDD" id="cd03364">
    <property type="entry name" value="TOPRIM_DnaG_primases"/>
    <property type="match status" value="1"/>
</dbReference>
<comment type="catalytic activity">
    <reaction evidence="12">
        <text>ssDNA + n NTP = ssDNA/pppN(pN)n-1 hybrid + (n-1) diphosphate.</text>
        <dbReference type="EC" id="2.7.7.101"/>
    </reaction>
</comment>
<dbReference type="Gene3D" id="3.40.1360.10">
    <property type="match status" value="1"/>
</dbReference>
<comment type="similarity">
    <text evidence="12 13">Belongs to the DnaG primase family.</text>
</comment>
<comment type="caution">
    <text evidence="12">Lacks conserved residue(s) required for the propagation of feature annotation.</text>
</comment>
<feature type="region of interest" description="Disordered" evidence="14">
    <location>
        <begin position="461"/>
        <end position="483"/>
    </location>
</feature>
<evidence type="ECO:0000256" key="8">
    <source>
        <dbReference type="ARBA" id="ARBA00022833"/>
    </source>
</evidence>
<keyword evidence="8 13" id="KW-0862">Zinc</keyword>
<evidence type="ECO:0000256" key="10">
    <source>
        <dbReference type="ARBA" id="ARBA00023125"/>
    </source>
</evidence>
<dbReference type="FunFam" id="3.90.580.10:FF:000001">
    <property type="entry name" value="DNA primase"/>
    <property type="match status" value="1"/>
</dbReference>
<dbReference type="Pfam" id="PF08275">
    <property type="entry name" value="DNAG_N"/>
    <property type="match status" value="1"/>
</dbReference>
<keyword evidence="1 12" id="KW-0240">DNA-directed RNA polymerase</keyword>
<dbReference type="Proteomes" id="UP000680805">
    <property type="component" value="Chromosome"/>
</dbReference>
<dbReference type="EMBL" id="CP076135">
    <property type="protein sequence ID" value="QWG19332.1"/>
    <property type="molecule type" value="Genomic_DNA"/>
</dbReference>
<dbReference type="GO" id="GO:0003899">
    <property type="term" value="F:DNA-directed RNA polymerase activity"/>
    <property type="evidence" value="ECO:0007669"/>
    <property type="project" value="UniProtKB-UniRule"/>
</dbReference>
<evidence type="ECO:0000256" key="6">
    <source>
        <dbReference type="ARBA" id="ARBA00022723"/>
    </source>
</evidence>
<dbReference type="GO" id="GO:1990077">
    <property type="term" value="C:primosome complex"/>
    <property type="evidence" value="ECO:0007669"/>
    <property type="project" value="UniProtKB-KW"/>
</dbReference>
<dbReference type="NCBIfam" id="TIGR01391">
    <property type="entry name" value="dnaG"/>
    <property type="match status" value="1"/>
</dbReference>
<evidence type="ECO:0000259" key="15">
    <source>
        <dbReference type="PROSITE" id="PS50880"/>
    </source>
</evidence>
<dbReference type="SUPFAM" id="SSF56731">
    <property type="entry name" value="DNA primase core"/>
    <property type="match status" value="1"/>
</dbReference>
<name>A0A975RSU4_9BRAD</name>
<dbReference type="InterPro" id="IPR030846">
    <property type="entry name" value="DnaG_bac"/>
</dbReference>
<feature type="compositionally biased region" description="Gly residues" evidence="14">
    <location>
        <begin position="425"/>
        <end position="445"/>
    </location>
</feature>
<dbReference type="SMART" id="SM00400">
    <property type="entry name" value="ZnF_CHCC"/>
    <property type="match status" value="1"/>
</dbReference>
<organism evidence="16 17">
    <name type="scientific">Bradyrhizobium sediminis</name>
    <dbReference type="NCBI Taxonomy" id="2840469"/>
    <lineage>
        <taxon>Bacteria</taxon>
        <taxon>Pseudomonadati</taxon>
        <taxon>Pseudomonadota</taxon>
        <taxon>Alphaproteobacteria</taxon>
        <taxon>Hyphomicrobiales</taxon>
        <taxon>Nitrobacteraceae</taxon>
        <taxon>Bradyrhizobium</taxon>
    </lineage>
</organism>